<proteinExistence type="inferred from homology"/>
<comment type="caution">
    <text evidence="4">The sequence shown here is derived from an EMBL/GenBank/DDBJ whole genome shotgun (WGS) entry which is preliminary data.</text>
</comment>
<evidence type="ECO:0000313" key="4">
    <source>
        <dbReference type="EMBL" id="GAA1988340.1"/>
    </source>
</evidence>
<dbReference type="Gene3D" id="3.40.50.11710">
    <property type="entry name" value="Cyclodipeptide synthase"/>
    <property type="match status" value="1"/>
</dbReference>
<protein>
    <recommendedName>
        <fullName evidence="3">Cyclodipeptide synthase</fullName>
    </recommendedName>
</protein>
<keyword evidence="2" id="KW-0808">Transferase</keyword>
<name>A0ABP5E1C3_9PSEU</name>
<dbReference type="InterPro" id="IPR038622">
    <property type="entry name" value="CDPS_sf"/>
</dbReference>
<evidence type="ECO:0000313" key="5">
    <source>
        <dbReference type="Proteomes" id="UP001501116"/>
    </source>
</evidence>
<dbReference type="Pfam" id="PF16715">
    <property type="entry name" value="CDPS"/>
    <property type="match status" value="1"/>
</dbReference>
<dbReference type="InterPro" id="IPR030903">
    <property type="entry name" value="CDPS"/>
</dbReference>
<evidence type="ECO:0000256" key="2">
    <source>
        <dbReference type="ARBA" id="ARBA00022679"/>
    </source>
</evidence>
<gene>
    <name evidence="4" type="ORF">GCM10009754_78040</name>
</gene>
<reference evidence="5" key="1">
    <citation type="journal article" date="2019" name="Int. J. Syst. Evol. Microbiol.">
        <title>The Global Catalogue of Microorganisms (GCM) 10K type strain sequencing project: providing services to taxonomists for standard genome sequencing and annotation.</title>
        <authorList>
            <consortium name="The Broad Institute Genomics Platform"/>
            <consortium name="The Broad Institute Genome Sequencing Center for Infectious Disease"/>
            <person name="Wu L."/>
            <person name="Ma J."/>
        </authorList>
    </citation>
    <scope>NUCLEOTIDE SEQUENCE [LARGE SCALE GENOMIC DNA]</scope>
    <source>
        <strain evidence="5">JCM 14545</strain>
    </source>
</reference>
<dbReference type="EMBL" id="BAAANN010000048">
    <property type="protein sequence ID" value="GAA1988340.1"/>
    <property type="molecule type" value="Genomic_DNA"/>
</dbReference>
<dbReference type="NCBIfam" id="TIGR04539">
    <property type="entry name" value="tRNA_cyclodipep"/>
    <property type="match status" value="1"/>
</dbReference>
<accession>A0ABP5E1C3</accession>
<dbReference type="Proteomes" id="UP001501116">
    <property type="component" value="Unassembled WGS sequence"/>
</dbReference>
<evidence type="ECO:0000256" key="1">
    <source>
        <dbReference type="ARBA" id="ARBA00006034"/>
    </source>
</evidence>
<sequence length="238" mass="25834">MSQEFHVSPYTERCARVWDQAEHAVIGLSVWNSYFSPRRVEALIGWAARAFTAIDVVIPSYESAYTLVAAGIPPLQAVRRARRAVVKLRVPARRALASAGPGEQHLHTTTSLCGRRRYRYLLRTARAGYQREPALRAACHAVAEQALRSVPGDVAERTPPTADQLAIAARYALAELPLLADAPGIFGKSSSLVLYHRHIPLADPLLSGATDAIGLCPHQGFAIATPATESPRTEGTPR</sequence>
<evidence type="ECO:0000256" key="3">
    <source>
        <dbReference type="ARBA" id="ARBA00030771"/>
    </source>
</evidence>
<comment type="similarity">
    <text evidence="1">Belongs to the CDPS family.</text>
</comment>
<dbReference type="RefSeq" id="WP_344430441.1">
    <property type="nucleotide sequence ID" value="NZ_BAAANN010000048.1"/>
</dbReference>
<keyword evidence="5" id="KW-1185">Reference proteome</keyword>
<organism evidence="4 5">
    <name type="scientific">Amycolatopsis minnesotensis</name>
    <dbReference type="NCBI Taxonomy" id="337894"/>
    <lineage>
        <taxon>Bacteria</taxon>
        <taxon>Bacillati</taxon>
        <taxon>Actinomycetota</taxon>
        <taxon>Actinomycetes</taxon>
        <taxon>Pseudonocardiales</taxon>
        <taxon>Pseudonocardiaceae</taxon>
        <taxon>Amycolatopsis</taxon>
    </lineage>
</organism>